<gene>
    <name evidence="1" type="ORF">HDF15_004193</name>
</gene>
<reference evidence="1 2" key="1">
    <citation type="submission" date="2020-08" db="EMBL/GenBank/DDBJ databases">
        <title>Genomic Encyclopedia of Type Strains, Phase IV (KMG-V): Genome sequencing to study the core and pangenomes of soil and plant-associated prokaryotes.</title>
        <authorList>
            <person name="Whitman W."/>
        </authorList>
    </citation>
    <scope>NUCLEOTIDE SEQUENCE [LARGE SCALE GENOMIC DNA]</scope>
    <source>
        <strain evidence="1 2">X5P3</strain>
    </source>
</reference>
<evidence type="ECO:0000313" key="1">
    <source>
        <dbReference type="EMBL" id="MBB5065823.1"/>
    </source>
</evidence>
<dbReference type="AlphaFoldDB" id="A0A7W8EAN9"/>
<evidence type="ECO:0000313" key="2">
    <source>
        <dbReference type="Proteomes" id="UP000584867"/>
    </source>
</evidence>
<organism evidence="1 2">
    <name type="scientific">Granulicella mallensis</name>
    <dbReference type="NCBI Taxonomy" id="940614"/>
    <lineage>
        <taxon>Bacteria</taxon>
        <taxon>Pseudomonadati</taxon>
        <taxon>Acidobacteriota</taxon>
        <taxon>Terriglobia</taxon>
        <taxon>Terriglobales</taxon>
        <taxon>Acidobacteriaceae</taxon>
        <taxon>Granulicella</taxon>
    </lineage>
</organism>
<name>A0A7W8EAN9_9BACT</name>
<sequence>MQIDSISTSFIGLAGLKLLKCKLRFAQKRKSPQQSFGEALRGL</sequence>
<protein>
    <submittedName>
        <fullName evidence="1">Uncharacterized protein</fullName>
    </submittedName>
</protein>
<dbReference type="Proteomes" id="UP000584867">
    <property type="component" value="Unassembled WGS sequence"/>
</dbReference>
<dbReference type="EMBL" id="JACHIO010000020">
    <property type="protein sequence ID" value="MBB5065823.1"/>
    <property type="molecule type" value="Genomic_DNA"/>
</dbReference>
<accession>A0A7W8EAN9</accession>
<proteinExistence type="predicted"/>
<comment type="caution">
    <text evidence="1">The sequence shown here is derived from an EMBL/GenBank/DDBJ whole genome shotgun (WGS) entry which is preliminary data.</text>
</comment>